<dbReference type="Pfam" id="PF24827">
    <property type="entry name" value="AstE_AspA_cat"/>
    <property type="match status" value="1"/>
</dbReference>
<feature type="binding site" evidence="6">
    <location>
        <position position="15"/>
    </location>
    <ligand>
        <name>Zn(2+)</name>
        <dbReference type="ChEBI" id="CHEBI:29105"/>
    </ligand>
</feature>
<keyword evidence="4 6" id="KW-0862">Zinc</keyword>
<dbReference type="PANTHER" id="PTHR15162:SF7">
    <property type="entry name" value="SUCCINYLGLUTAMATE DESUCCINYLASE"/>
    <property type="match status" value="1"/>
</dbReference>
<evidence type="ECO:0000256" key="6">
    <source>
        <dbReference type="PIRSR" id="PIRSR018001-3"/>
    </source>
</evidence>
<reference evidence="9 10" key="1">
    <citation type="submission" date="2016-08" db="EMBL/GenBank/DDBJ databases">
        <authorList>
            <person name="Seilhamer J.J."/>
        </authorList>
    </citation>
    <scope>NUCLEOTIDE SEQUENCE [LARGE SCALE GENOMIC DNA]</scope>
    <source>
        <strain evidence="9 10">KCTC 42603</strain>
    </source>
</reference>
<comment type="caution">
    <text evidence="9">The sequence shown here is derived from an EMBL/GenBank/DDBJ whole genome shotgun (WGS) entry which is preliminary data.</text>
</comment>
<dbReference type="Proteomes" id="UP000175691">
    <property type="component" value="Unassembled WGS sequence"/>
</dbReference>
<dbReference type="InterPro" id="IPR016708">
    <property type="entry name" value="Aspartoacylase"/>
</dbReference>
<evidence type="ECO:0000313" key="9">
    <source>
        <dbReference type="EMBL" id="OFC71345.1"/>
    </source>
</evidence>
<accession>A0A1E7ZCU3</accession>
<evidence type="ECO:0000256" key="2">
    <source>
        <dbReference type="ARBA" id="ARBA00022723"/>
    </source>
</evidence>
<dbReference type="CDD" id="cd06909">
    <property type="entry name" value="M14_ASPA"/>
    <property type="match status" value="1"/>
</dbReference>
<feature type="domain" description="Succinylglutamate desuccinylase/Aspartoacylase catalytic" evidence="8">
    <location>
        <begin position="3"/>
        <end position="190"/>
    </location>
</feature>
<comment type="cofactor">
    <cofactor evidence="6">
        <name>Zn(2+)</name>
        <dbReference type="ChEBI" id="CHEBI:29105"/>
    </cofactor>
    <text evidence="6">Binds 1 zinc ion per subunit.</text>
</comment>
<gene>
    <name evidence="9" type="ORF">BFC18_09335</name>
</gene>
<dbReference type="OrthoDB" id="531770at2"/>
<dbReference type="Gene3D" id="3.40.630.10">
    <property type="entry name" value="Zn peptidases"/>
    <property type="match status" value="1"/>
</dbReference>
<dbReference type="NCBIfam" id="NF002601">
    <property type="entry name" value="PRK02259.1"/>
    <property type="match status" value="1"/>
</dbReference>
<evidence type="ECO:0000256" key="5">
    <source>
        <dbReference type="PIRSR" id="PIRSR018001-1"/>
    </source>
</evidence>
<protein>
    <submittedName>
        <fullName evidence="9">Aspartoacylase</fullName>
    </submittedName>
</protein>
<evidence type="ECO:0000259" key="8">
    <source>
        <dbReference type="Pfam" id="PF24827"/>
    </source>
</evidence>
<dbReference type="GO" id="GO:0016788">
    <property type="term" value="F:hydrolase activity, acting on ester bonds"/>
    <property type="evidence" value="ECO:0007669"/>
    <property type="project" value="InterPro"/>
</dbReference>
<feature type="active site" description="Proton donor/acceptor" evidence="5">
    <location>
        <position position="163"/>
    </location>
</feature>
<evidence type="ECO:0000259" key="7">
    <source>
        <dbReference type="Pfam" id="PF04952"/>
    </source>
</evidence>
<feature type="binding site" evidence="6">
    <location>
        <position position="12"/>
    </location>
    <ligand>
        <name>Zn(2+)</name>
        <dbReference type="ChEBI" id="CHEBI:29105"/>
    </ligand>
</feature>
<sequence>MLNTITLTGGTHGNETSGIQLIRDWLKFGLPSRFSSLNVDCSLANTAAIAANVRFLDEDLNRQFTTERLAGDNPAREAVLAKELNQKFGPKGNTRTDFFIDIHNTTSNMGATLIILENDDFNVKLARFVKQAMPEANILVEDEKAFADHGYLCTVGKKGVMIEVGAQPQGVLREDVYQLTLTMAEAILDFCVAWNNQDAALNELPSCEAFRLGYELKFPLDEDGMRKAMIHHSIQDQDFIPLLPGAPMFRGFDGSDYVWDGEKETYPHFVNEAAYHKLDVAFSTSDRIEF</sequence>
<dbReference type="GO" id="GO:0005829">
    <property type="term" value="C:cytosol"/>
    <property type="evidence" value="ECO:0007669"/>
    <property type="project" value="TreeGrafter"/>
</dbReference>
<dbReference type="Pfam" id="PF04952">
    <property type="entry name" value="AstE_AspA_hybrid"/>
    <property type="match status" value="1"/>
</dbReference>
<dbReference type="GO" id="GO:0016811">
    <property type="term" value="F:hydrolase activity, acting on carbon-nitrogen (but not peptide) bonds, in linear amides"/>
    <property type="evidence" value="ECO:0007669"/>
    <property type="project" value="InterPro"/>
</dbReference>
<dbReference type="EMBL" id="MDHN01000015">
    <property type="protein sequence ID" value="OFC71345.1"/>
    <property type="molecule type" value="Genomic_DNA"/>
</dbReference>
<keyword evidence="3" id="KW-0378">Hydrolase</keyword>
<dbReference type="SUPFAM" id="SSF53187">
    <property type="entry name" value="Zn-dependent exopeptidases"/>
    <property type="match status" value="1"/>
</dbReference>
<dbReference type="InterPro" id="IPR055438">
    <property type="entry name" value="AstE_AspA_cat"/>
</dbReference>
<dbReference type="AlphaFoldDB" id="A0A1E7ZCU3"/>
<dbReference type="InterPro" id="IPR007036">
    <property type="entry name" value="Aste_AspA_hybrid_dom"/>
</dbReference>
<dbReference type="InterPro" id="IPR050178">
    <property type="entry name" value="AspA/AstE_fam"/>
</dbReference>
<feature type="binding site" evidence="6">
    <location>
        <position position="103"/>
    </location>
    <ligand>
        <name>Zn(2+)</name>
        <dbReference type="ChEBI" id="CHEBI:29105"/>
    </ligand>
</feature>
<evidence type="ECO:0000256" key="3">
    <source>
        <dbReference type="ARBA" id="ARBA00022801"/>
    </source>
</evidence>
<dbReference type="GO" id="GO:0046872">
    <property type="term" value="F:metal ion binding"/>
    <property type="evidence" value="ECO:0007669"/>
    <property type="project" value="UniProtKB-KW"/>
</dbReference>
<dbReference type="PIRSF" id="PIRSF018001">
    <property type="entry name" value="Aspartoacylase"/>
    <property type="match status" value="1"/>
</dbReference>
<keyword evidence="2 6" id="KW-0479">Metal-binding</keyword>
<keyword evidence="10" id="KW-1185">Reference proteome</keyword>
<dbReference type="PANTHER" id="PTHR15162">
    <property type="entry name" value="ASPARTOACYLASE"/>
    <property type="match status" value="1"/>
</dbReference>
<evidence type="ECO:0000256" key="1">
    <source>
        <dbReference type="ARBA" id="ARBA00006173"/>
    </source>
</evidence>
<dbReference type="Gene3D" id="2.20.25.160">
    <property type="match status" value="1"/>
</dbReference>
<feature type="domain" description="AstE/AspA barrel-sandwich hybrid" evidence="7">
    <location>
        <begin position="206"/>
        <end position="285"/>
    </location>
</feature>
<dbReference type="STRING" id="1656094.BFC18_09335"/>
<comment type="similarity">
    <text evidence="1">Belongs to the AspA/AstE family. Aspartoacylase subfamily.</text>
</comment>
<evidence type="ECO:0000313" key="10">
    <source>
        <dbReference type="Proteomes" id="UP000175691"/>
    </source>
</evidence>
<evidence type="ECO:0000256" key="4">
    <source>
        <dbReference type="ARBA" id="ARBA00022833"/>
    </source>
</evidence>
<name>A0A1E7ZCU3_9ALTE</name>
<proteinExistence type="inferred from homology"/>
<organism evidence="9 10">
    <name type="scientific">Alteromonas confluentis</name>
    <dbReference type="NCBI Taxonomy" id="1656094"/>
    <lineage>
        <taxon>Bacteria</taxon>
        <taxon>Pseudomonadati</taxon>
        <taxon>Pseudomonadota</taxon>
        <taxon>Gammaproteobacteria</taxon>
        <taxon>Alteromonadales</taxon>
        <taxon>Alteromonadaceae</taxon>
        <taxon>Alteromonas/Salinimonas group</taxon>
        <taxon>Alteromonas</taxon>
    </lineage>
</organism>
<dbReference type="RefSeq" id="WP_070125037.1">
    <property type="nucleotide sequence ID" value="NZ_MDHN01000015.1"/>
</dbReference>